<dbReference type="GO" id="GO:0004523">
    <property type="term" value="F:RNA-DNA hybrid ribonuclease activity"/>
    <property type="evidence" value="ECO:0007669"/>
    <property type="project" value="InterPro"/>
</dbReference>
<evidence type="ECO:0000313" key="3">
    <source>
        <dbReference type="Proteomes" id="UP000595437"/>
    </source>
</evidence>
<organism evidence="2 3">
    <name type="scientific">Caligus rogercresseyi</name>
    <name type="common">Sea louse</name>
    <dbReference type="NCBI Taxonomy" id="217165"/>
    <lineage>
        <taxon>Eukaryota</taxon>
        <taxon>Metazoa</taxon>
        <taxon>Ecdysozoa</taxon>
        <taxon>Arthropoda</taxon>
        <taxon>Crustacea</taxon>
        <taxon>Multicrustacea</taxon>
        <taxon>Hexanauplia</taxon>
        <taxon>Copepoda</taxon>
        <taxon>Siphonostomatoida</taxon>
        <taxon>Caligidae</taxon>
        <taxon>Caligus</taxon>
    </lineage>
</organism>
<dbReference type="PROSITE" id="PS50879">
    <property type="entry name" value="RNASE_H_1"/>
    <property type="match status" value="1"/>
</dbReference>
<accession>A0A7T8JUW5</accession>
<name>A0A7T8JUW5_CALRO</name>
<feature type="non-terminal residue" evidence="2">
    <location>
        <position position="1"/>
    </location>
</feature>
<dbReference type="Proteomes" id="UP000595437">
    <property type="component" value="Chromosome 17"/>
</dbReference>
<dbReference type="SUPFAM" id="SSF53098">
    <property type="entry name" value="Ribonuclease H-like"/>
    <property type="match status" value="1"/>
</dbReference>
<evidence type="ECO:0000313" key="2">
    <source>
        <dbReference type="EMBL" id="QQP35021.1"/>
    </source>
</evidence>
<gene>
    <name evidence="2" type="ORF">FKW44_023120</name>
</gene>
<dbReference type="AlphaFoldDB" id="A0A7T8JUW5"/>
<protein>
    <submittedName>
        <fullName evidence="2">I-11 aae</fullName>
    </submittedName>
</protein>
<evidence type="ECO:0000259" key="1">
    <source>
        <dbReference type="PROSITE" id="PS50879"/>
    </source>
</evidence>
<dbReference type="InterPro" id="IPR002156">
    <property type="entry name" value="RNaseH_domain"/>
</dbReference>
<dbReference type="EMBL" id="CP045906">
    <property type="protein sequence ID" value="QQP35021.1"/>
    <property type="molecule type" value="Genomic_DNA"/>
</dbReference>
<sequence>EIIGCKNALNSSACSITIGWIGGHDDNTGNEFADALAKDGARRGTPVSVLISLCQTKNAPRQASLRRWRTKWREMSS</sequence>
<reference evidence="3" key="1">
    <citation type="submission" date="2021-01" db="EMBL/GenBank/DDBJ databases">
        <title>Caligus Genome Assembly.</title>
        <authorList>
            <person name="Gallardo-Escarate C."/>
        </authorList>
    </citation>
    <scope>NUCLEOTIDE SEQUENCE [LARGE SCALE GENOMIC DNA]</scope>
</reference>
<dbReference type="GO" id="GO:0003676">
    <property type="term" value="F:nucleic acid binding"/>
    <property type="evidence" value="ECO:0007669"/>
    <property type="project" value="InterPro"/>
</dbReference>
<dbReference type="Gene3D" id="3.30.420.10">
    <property type="entry name" value="Ribonuclease H-like superfamily/Ribonuclease H"/>
    <property type="match status" value="1"/>
</dbReference>
<dbReference type="InterPro" id="IPR012337">
    <property type="entry name" value="RNaseH-like_sf"/>
</dbReference>
<dbReference type="InterPro" id="IPR036397">
    <property type="entry name" value="RNaseH_sf"/>
</dbReference>
<dbReference type="OrthoDB" id="407198at2759"/>
<proteinExistence type="predicted"/>
<feature type="domain" description="RNase H type-1" evidence="1">
    <location>
        <begin position="1"/>
        <end position="42"/>
    </location>
</feature>
<keyword evidence="3" id="KW-1185">Reference proteome</keyword>